<dbReference type="EC" id="2.3.1.225" evidence="7"/>
<accession>A0ABR2JVU9</accession>
<feature type="transmembrane region" description="Helical" evidence="7">
    <location>
        <begin position="15"/>
        <end position="37"/>
    </location>
</feature>
<evidence type="ECO:0000256" key="1">
    <source>
        <dbReference type="ARBA" id="ARBA00004141"/>
    </source>
</evidence>
<evidence type="ECO:0000256" key="8">
    <source>
        <dbReference type="SAM" id="MobiDB-lite"/>
    </source>
</evidence>
<feature type="domain" description="Palmitoyltransferase DHHC" evidence="9">
    <location>
        <begin position="104"/>
        <end position="178"/>
    </location>
</feature>
<evidence type="ECO:0000256" key="2">
    <source>
        <dbReference type="ARBA" id="ARBA00022679"/>
    </source>
</evidence>
<dbReference type="EMBL" id="JAPFFF010000009">
    <property type="protein sequence ID" value="KAK8883009.1"/>
    <property type="molecule type" value="Genomic_DNA"/>
</dbReference>
<comment type="caution">
    <text evidence="10">The sequence shown here is derived from an EMBL/GenBank/DDBJ whole genome shotgun (WGS) entry which is preliminary data.</text>
</comment>
<comment type="similarity">
    <text evidence="7">Belongs to the DHHC palmitoyltransferase family.</text>
</comment>
<sequence>MARNPLTFLDILPRIIIFLIWTGGTSVYMWDVSTSLIKASKKKYIIQDWIFIGVFIFLSIIFLWTYYVACWSDPGSTERFYKKLGVLDKILEKKIPPELTLMPVCKVCHLPKPERTHHCSRCNQCYFRFDHHCPLIGNCVALNNFKGFILMPIYGGILCILLSIELFMQHRKAFYYSIIPLPFAAYFIYFSLSYCRNIVKNVTTLETFTFKVDNIFGSNRFKNFQQFFDGFFGVFLPTKPKISGFYWSGEQVVNMVKDLEEKMKKDKIAKRKERKEKKEKESQKDETNDVDDIIDNIDKAKEVEGDIEKKLI</sequence>
<keyword evidence="3 7" id="KW-0812">Transmembrane</keyword>
<feature type="transmembrane region" description="Helical" evidence="7">
    <location>
        <begin position="174"/>
        <end position="192"/>
    </location>
</feature>
<name>A0ABR2JVU9_9EUKA</name>
<keyword evidence="2 7" id="KW-0808">Transferase</keyword>
<evidence type="ECO:0000313" key="11">
    <source>
        <dbReference type="Proteomes" id="UP001470230"/>
    </source>
</evidence>
<organism evidence="10 11">
    <name type="scientific">Tritrichomonas musculus</name>
    <dbReference type="NCBI Taxonomy" id="1915356"/>
    <lineage>
        <taxon>Eukaryota</taxon>
        <taxon>Metamonada</taxon>
        <taxon>Parabasalia</taxon>
        <taxon>Tritrichomonadida</taxon>
        <taxon>Tritrichomonadidae</taxon>
        <taxon>Tritrichomonas</taxon>
    </lineage>
</organism>
<keyword evidence="4 7" id="KW-1133">Transmembrane helix</keyword>
<comment type="domain">
    <text evidence="7">The DHHC domain is required for palmitoyltransferase activity.</text>
</comment>
<comment type="subcellular location">
    <subcellularLocation>
        <location evidence="1">Membrane</location>
        <topology evidence="1">Multi-pass membrane protein</topology>
    </subcellularLocation>
</comment>
<dbReference type="PANTHER" id="PTHR22883:SF445">
    <property type="entry name" value="PALMITOYLTRANSFERASE"/>
    <property type="match status" value="1"/>
</dbReference>
<evidence type="ECO:0000256" key="4">
    <source>
        <dbReference type="ARBA" id="ARBA00022989"/>
    </source>
</evidence>
<dbReference type="Proteomes" id="UP001470230">
    <property type="component" value="Unassembled WGS sequence"/>
</dbReference>
<feature type="compositionally biased region" description="Basic and acidic residues" evidence="8">
    <location>
        <begin position="276"/>
        <end position="287"/>
    </location>
</feature>
<evidence type="ECO:0000256" key="5">
    <source>
        <dbReference type="ARBA" id="ARBA00023136"/>
    </source>
</evidence>
<feature type="transmembrane region" description="Helical" evidence="7">
    <location>
        <begin position="148"/>
        <end position="167"/>
    </location>
</feature>
<evidence type="ECO:0000256" key="3">
    <source>
        <dbReference type="ARBA" id="ARBA00022692"/>
    </source>
</evidence>
<evidence type="ECO:0000259" key="9">
    <source>
        <dbReference type="Pfam" id="PF01529"/>
    </source>
</evidence>
<protein>
    <recommendedName>
        <fullName evidence="7">Palmitoyltransferase</fullName>
        <ecNumber evidence="7">2.3.1.225</ecNumber>
    </recommendedName>
</protein>
<gene>
    <name evidence="10" type="ORF">M9Y10_045657</name>
</gene>
<keyword evidence="6 7" id="KW-0012">Acyltransferase</keyword>
<comment type="catalytic activity">
    <reaction evidence="7">
        <text>L-cysteinyl-[protein] + hexadecanoyl-CoA = S-hexadecanoyl-L-cysteinyl-[protein] + CoA</text>
        <dbReference type="Rhea" id="RHEA:36683"/>
        <dbReference type="Rhea" id="RHEA-COMP:10131"/>
        <dbReference type="Rhea" id="RHEA-COMP:11032"/>
        <dbReference type="ChEBI" id="CHEBI:29950"/>
        <dbReference type="ChEBI" id="CHEBI:57287"/>
        <dbReference type="ChEBI" id="CHEBI:57379"/>
        <dbReference type="ChEBI" id="CHEBI:74151"/>
        <dbReference type="EC" id="2.3.1.225"/>
    </reaction>
</comment>
<dbReference type="InterPro" id="IPR001594">
    <property type="entry name" value="Palmitoyltrfase_DHHC"/>
</dbReference>
<dbReference type="InterPro" id="IPR039859">
    <property type="entry name" value="PFA4/ZDH16/20/ERF2-like"/>
</dbReference>
<reference evidence="10 11" key="1">
    <citation type="submission" date="2024-04" db="EMBL/GenBank/DDBJ databases">
        <title>Tritrichomonas musculus Genome.</title>
        <authorList>
            <person name="Alves-Ferreira E."/>
            <person name="Grigg M."/>
            <person name="Lorenzi H."/>
            <person name="Galac M."/>
        </authorList>
    </citation>
    <scope>NUCLEOTIDE SEQUENCE [LARGE SCALE GENOMIC DNA]</scope>
    <source>
        <strain evidence="10 11">EAF2021</strain>
    </source>
</reference>
<dbReference type="PROSITE" id="PS50216">
    <property type="entry name" value="DHHC"/>
    <property type="match status" value="1"/>
</dbReference>
<keyword evidence="11" id="KW-1185">Reference proteome</keyword>
<proteinExistence type="inferred from homology"/>
<feature type="region of interest" description="Disordered" evidence="8">
    <location>
        <begin position="270"/>
        <end position="289"/>
    </location>
</feature>
<keyword evidence="5 7" id="KW-0472">Membrane</keyword>
<dbReference type="Pfam" id="PF01529">
    <property type="entry name" value="DHHC"/>
    <property type="match status" value="1"/>
</dbReference>
<evidence type="ECO:0000313" key="10">
    <source>
        <dbReference type="EMBL" id="KAK8883009.1"/>
    </source>
</evidence>
<evidence type="ECO:0000256" key="7">
    <source>
        <dbReference type="RuleBase" id="RU079119"/>
    </source>
</evidence>
<feature type="transmembrane region" description="Helical" evidence="7">
    <location>
        <begin position="49"/>
        <end position="69"/>
    </location>
</feature>
<evidence type="ECO:0000256" key="6">
    <source>
        <dbReference type="ARBA" id="ARBA00023315"/>
    </source>
</evidence>
<dbReference type="PANTHER" id="PTHR22883">
    <property type="entry name" value="ZINC FINGER DHHC DOMAIN CONTAINING PROTEIN"/>
    <property type="match status" value="1"/>
</dbReference>